<dbReference type="InterPro" id="IPR017946">
    <property type="entry name" value="PLC-like_Pdiesterase_TIM-brl"/>
</dbReference>
<gene>
    <name evidence="2" type="ORF">CD29_11735</name>
</gene>
<feature type="domain" description="GP-PDE" evidence="1">
    <location>
        <begin position="5"/>
        <end position="237"/>
    </location>
</feature>
<evidence type="ECO:0000259" key="1">
    <source>
        <dbReference type="PROSITE" id="PS51704"/>
    </source>
</evidence>
<proteinExistence type="predicted"/>
<organism evidence="2 3">
    <name type="scientific">Ureibacillus manganicus DSM 26584</name>
    <dbReference type="NCBI Taxonomy" id="1384049"/>
    <lineage>
        <taxon>Bacteria</taxon>
        <taxon>Bacillati</taxon>
        <taxon>Bacillota</taxon>
        <taxon>Bacilli</taxon>
        <taxon>Bacillales</taxon>
        <taxon>Caryophanaceae</taxon>
        <taxon>Ureibacillus</taxon>
    </lineage>
</organism>
<dbReference type="Pfam" id="PF03009">
    <property type="entry name" value="GDPD"/>
    <property type="match status" value="1"/>
</dbReference>
<dbReference type="RefSeq" id="WP_036186719.1">
    <property type="nucleotide sequence ID" value="NZ_AVDA01000012.1"/>
</dbReference>
<dbReference type="PANTHER" id="PTHR46211:SF1">
    <property type="entry name" value="GLYCEROPHOSPHODIESTER PHOSPHODIESTERASE, CYTOPLASMIC"/>
    <property type="match status" value="1"/>
</dbReference>
<accession>A0A0A3I4F2</accession>
<reference evidence="2 3" key="1">
    <citation type="submission" date="2014-02" db="EMBL/GenBank/DDBJ databases">
        <title>Draft genome sequence of Lysinibacillus manganicus DSM 26584T.</title>
        <authorList>
            <person name="Zhang F."/>
            <person name="Wang G."/>
            <person name="Zhang L."/>
        </authorList>
    </citation>
    <scope>NUCLEOTIDE SEQUENCE [LARGE SCALE GENOMIC DNA]</scope>
    <source>
        <strain evidence="2 3">DSM 26584</strain>
    </source>
</reference>
<evidence type="ECO:0000313" key="2">
    <source>
        <dbReference type="EMBL" id="KGR78380.1"/>
    </source>
</evidence>
<dbReference type="Proteomes" id="UP000030416">
    <property type="component" value="Unassembled WGS sequence"/>
</dbReference>
<evidence type="ECO:0000313" key="3">
    <source>
        <dbReference type="Proteomes" id="UP000030416"/>
    </source>
</evidence>
<dbReference type="PANTHER" id="PTHR46211">
    <property type="entry name" value="GLYCEROPHOSPHORYL DIESTER PHOSPHODIESTERASE"/>
    <property type="match status" value="1"/>
</dbReference>
<dbReference type="eggNOG" id="COG0584">
    <property type="taxonomic scope" value="Bacteria"/>
</dbReference>
<dbReference type="InterPro" id="IPR030395">
    <property type="entry name" value="GP_PDE_dom"/>
</dbReference>
<dbReference type="PROSITE" id="PS51704">
    <property type="entry name" value="GP_PDE"/>
    <property type="match status" value="1"/>
</dbReference>
<sequence length="237" mass="27530">MYRNISIFAHRGASGYEVENTFAAFEKARKLEASGIELDVQITKDQVLVVFHDVNLSRLAGVNKSILDCTFDELCELRIGKRFFRKFTNHKIPSLHQVVEWANKHQVPLNIELKETVLENTNILVEVLQTLNLPKGSHFSSFHDELMKIVKMQRPDFETAILVTKKFNWEQLNKMSHIDAVHAHKRFYKTLYLEYCKKANKKVRFYSIIGTELFLASPDTSVVGWITDYPDKVLKKL</sequence>
<dbReference type="GO" id="GO:0008081">
    <property type="term" value="F:phosphoric diester hydrolase activity"/>
    <property type="evidence" value="ECO:0007669"/>
    <property type="project" value="InterPro"/>
</dbReference>
<dbReference type="STRING" id="1384049.CD29_11735"/>
<dbReference type="Gene3D" id="3.20.20.190">
    <property type="entry name" value="Phosphatidylinositol (PI) phosphodiesterase"/>
    <property type="match status" value="1"/>
</dbReference>
<protein>
    <submittedName>
        <fullName evidence="2">Glycerophosphodiester phosphodiesterase</fullName>
    </submittedName>
</protein>
<dbReference type="EMBL" id="JPVN01000012">
    <property type="protein sequence ID" value="KGR78380.1"/>
    <property type="molecule type" value="Genomic_DNA"/>
</dbReference>
<dbReference type="AlphaFoldDB" id="A0A0A3I4F2"/>
<keyword evidence="3" id="KW-1185">Reference proteome</keyword>
<comment type="caution">
    <text evidence="2">The sequence shown here is derived from an EMBL/GenBank/DDBJ whole genome shotgun (WGS) entry which is preliminary data.</text>
</comment>
<dbReference type="GO" id="GO:0006629">
    <property type="term" value="P:lipid metabolic process"/>
    <property type="evidence" value="ECO:0007669"/>
    <property type="project" value="InterPro"/>
</dbReference>
<dbReference type="OrthoDB" id="384721at2"/>
<dbReference type="SUPFAM" id="SSF51695">
    <property type="entry name" value="PLC-like phosphodiesterases"/>
    <property type="match status" value="1"/>
</dbReference>
<name>A0A0A3I4F2_9BACL</name>